<gene>
    <name evidence="2" type="ORF">PUN28_007940</name>
</gene>
<keyword evidence="3" id="KW-1185">Reference proteome</keyword>
<proteinExistence type="predicted"/>
<evidence type="ECO:0000313" key="3">
    <source>
        <dbReference type="Proteomes" id="UP001430953"/>
    </source>
</evidence>
<feature type="region of interest" description="Disordered" evidence="1">
    <location>
        <begin position="1"/>
        <end position="109"/>
    </location>
</feature>
<organism evidence="2 3">
    <name type="scientific">Cardiocondyla obscurior</name>
    <dbReference type="NCBI Taxonomy" id="286306"/>
    <lineage>
        <taxon>Eukaryota</taxon>
        <taxon>Metazoa</taxon>
        <taxon>Ecdysozoa</taxon>
        <taxon>Arthropoda</taxon>
        <taxon>Hexapoda</taxon>
        <taxon>Insecta</taxon>
        <taxon>Pterygota</taxon>
        <taxon>Neoptera</taxon>
        <taxon>Endopterygota</taxon>
        <taxon>Hymenoptera</taxon>
        <taxon>Apocrita</taxon>
        <taxon>Aculeata</taxon>
        <taxon>Formicoidea</taxon>
        <taxon>Formicidae</taxon>
        <taxon>Myrmicinae</taxon>
        <taxon>Cardiocondyla</taxon>
    </lineage>
</organism>
<dbReference type="AlphaFoldDB" id="A0AAW2FYD0"/>
<accession>A0AAW2FYD0</accession>
<evidence type="ECO:0000313" key="2">
    <source>
        <dbReference type="EMBL" id="KAL0119861.1"/>
    </source>
</evidence>
<dbReference type="EMBL" id="JADYXP020000007">
    <property type="protein sequence ID" value="KAL0119861.1"/>
    <property type="molecule type" value="Genomic_DNA"/>
</dbReference>
<feature type="compositionally biased region" description="Gly residues" evidence="1">
    <location>
        <begin position="75"/>
        <end position="84"/>
    </location>
</feature>
<sequence length="175" mass="19155">MAPYPRRTPRDVARTADAPRLSVGRTRACSRGARGRGARTSAFSGPRGTRRKAVNKRRATRPRSRERERERNDGDGGGGGGGSGDVDDDDDDGRVVSIRGRGKPAARRPRESFFFAFSPSLPRVSSFSFPPRTARLSTRPRTRAPFSSEGVPRVPRVPRDRSGVPIPFTSLPFPV</sequence>
<reference evidence="2 3" key="1">
    <citation type="submission" date="2023-03" db="EMBL/GenBank/DDBJ databases">
        <title>High recombination rates correlate with genetic variation in Cardiocondyla obscurior ants.</title>
        <authorList>
            <person name="Errbii M."/>
        </authorList>
    </citation>
    <scope>NUCLEOTIDE SEQUENCE [LARGE SCALE GENOMIC DNA]</scope>
    <source>
        <strain evidence="2">Alpha-2009</strain>
        <tissue evidence="2">Whole body</tissue>
    </source>
</reference>
<comment type="caution">
    <text evidence="2">The sequence shown here is derived from an EMBL/GenBank/DDBJ whole genome shotgun (WGS) entry which is preliminary data.</text>
</comment>
<protein>
    <submittedName>
        <fullName evidence="2">Uncharacterized protein</fullName>
    </submittedName>
</protein>
<feature type="compositionally biased region" description="Basic and acidic residues" evidence="1">
    <location>
        <begin position="63"/>
        <end position="74"/>
    </location>
</feature>
<feature type="compositionally biased region" description="Basic residues" evidence="1">
    <location>
        <begin position="48"/>
        <end position="62"/>
    </location>
</feature>
<name>A0AAW2FYD0_9HYME</name>
<feature type="compositionally biased region" description="Low complexity" evidence="1">
    <location>
        <begin position="24"/>
        <end position="42"/>
    </location>
</feature>
<evidence type="ECO:0000256" key="1">
    <source>
        <dbReference type="SAM" id="MobiDB-lite"/>
    </source>
</evidence>
<dbReference type="Proteomes" id="UP001430953">
    <property type="component" value="Unassembled WGS sequence"/>
</dbReference>
<feature type="region of interest" description="Disordered" evidence="1">
    <location>
        <begin position="125"/>
        <end position="175"/>
    </location>
</feature>